<dbReference type="Proteomes" id="UP000198518">
    <property type="component" value="Unassembled WGS sequence"/>
</dbReference>
<dbReference type="EMBL" id="FOJA01000001">
    <property type="protein sequence ID" value="SEV95627.1"/>
    <property type="molecule type" value="Genomic_DNA"/>
</dbReference>
<keyword evidence="6" id="KW-1185">Reference proteome</keyword>
<dbReference type="OrthoDB" id="202021at2157"/>
<organism evidence="5 6">
    <name type="scientific">Halobacterium jilantaiense</name>
    <dbReference type="NCBI Taxonomy" id="355548"/>
    <lineage>
        <taxon>Archaea</taxon>
        <taxon>Methanobacteriati</taxon>
        <taxon>Methanobacteriota</taxon>
        <taxon>Stenosarchaea group</taxon>
        <taxon>Halobacteria</taxon>
        <taxon>Halobacteriales</taxon>
        <taxon>Halobacteriaceae</taxon>
        <taxon>Halobacterium</taxon>
    </lineage>
</organism>
<dbReference type="STRING" id="355548.SAMN04487945_0580"/>
<dbReference type="InterPro" id="IPR036388">
    <property type="entry name" value="WH-like_DNA-bd_sf"/>
</dbReference>
<protein>
    <submittedName>
        <fullName evidence="5">GAF and HTH_10 associated domain-containing protein</fullName>
    </submittedName>
</protein>
<dbReference type="Pfam" id="PF04967">
    <property type="entry name" value="HTH_10"/>
    <property type="match status" value="1"/>
</dbReference>
<reference evidence="5 6" key="1">
    <citation type="submission" date="2016-10" db="EMBL/GenBank/DDBJ databases">
        <authorList>
            <person name="de Groot N.N."/>
        </authorList>
    </citation>
    <scope>NUCLEOTIDE SEQUENCE [LARGE SCALE GENOMIC DNA]</scope>
    <source>
        <strain evidence="5 6">CGMCC 1.5337</strain>
    </source>
</reference>
<dbReference type="Gene3D" id="1.10.10.10">
    <property type="entry name" value="Winged helix-like DNA-binding domain superfamily/Winged helix DNA-binding domain"/>
    <property type="match status" value="1"/>
</dbReference>
<keyword evidence="2" id="KW-0804">Transcription</keyword>
<evidence type="ECO:0000259" key="3">
    <source>
        <dbReference type="Pfam" id="PF04967"/>
    </source>
</evidence>
<evidence type="ECO:0000256" key="1">
    <source>
        <dbReference type="ARBA" id="ARBA00023015"/>
    </source>
</evidence>
<feature type="domain" description="Bacterioopsin transcriptional activator GAF and HTH associated" evidence="4">
    <location>
        <begin position="23"/>
        <end position="148"/>
    </location>
</feature>
<sequence>MSLISEVTLSVPIIFFEDAFDREPDAVWTLEAAHDLTDDSGGTYYVSFWWLTGCPAPDFEAALDADPTVRCTRQVCSLNDRTLFRVKTVSFPPEQPLLVPTLRAHDATHIDATRDAEGLHVRARFPDRDALNAFLDAAEAVGRRADVHRLYAAESGPADSHDLTERQRAALELAHERGYYETPSEVTLEALAEEFGVTPQTLSRHLRVAVEKVVADAVRPGTPRLQDPSQ</sequence>
<dbReference type="Pfam" id="PF15915">
    <property type="entry name" value="BAT"/>
    <property type="match status" value="1"/>
</dbReference>
<proteinExistence type="predicted"/>
<keyword evidence="1" id="KW-0805">Transcription regulation</keyword>
<evidence type="ECO:0000256" key="2">
    <source>
        <dbReference type="ARBA" id="ARBA00023163"/>
    </source>
</evidence>
<evidence type="ECO:0000313" key="6">
    <source>
        <dbReference type="Proteomes" id="UP000198518"/>
    </source>
</evidence>
<feature type="domain" description="HTH bat-type" evidence="3">
    <location>
        <begin position="163"/>
        <end position="214"/>
    </location>
</feature>
<accession>A0A1I0N3M3</accession>
<evidence type="ECO:0000259" key="4">
    <source>
        <dbReference type="Pfam" id="PF15915"/>
    </source>
</evidence>
<dbReference type="AlphaFoldDB" id="A0A1I0N3M3"/>
<gene>
    <name evidence="5" type="ORF">SAMN04487945_0580</name>
</gene>
<dbReference type="PANTHER" id="PTHR34236:SF1">
    <property type="entry name" value="DIMETHYL SULFOXIDE REDUCTASE TRANSCRIPTIONAL ACTIVATOR"/>
    <property type="match status" value="1"/>
</dbReference>
<dbReference type="InterPro" id="IPR031803">
    <property type="entry name" value="BAT_GAF/HTH-assoc"/>
</dbReference>
<dbReference type="RefSeq" id="WP_089667891.1">
    <property type="nucleotide sequence ID" value="NZ_FOJA01000001.1"/>
</dbReference>
<dbReference type="InterPro" id="IPR007050">
    <property type="entry name" value="HTH_bacterioopsin"/>
</dbReference>
<name>A0A1I0N3M3_9EURY</name>
<evidence type="ECO:0000313" key="5">
    <source>
        <dbReference type="EMBL" id="SEV95627.1"/>
    </source>
</evidence>
<dbReference type="PANTHER" id="PTHR34236">
    <property type="entry name" value="DIMETHYL SULFOXIDE REDUCTASE TRANSCRIPTIONAL ACTIVATOR"/>
    <property type="match status" value="1"/>
</dbReference>